<sequence>MQCELLVVSFRLSKFRKFTTILVFISLDLRRKSEVVTSVLKTIAVMMMTWEAIYLLRTIILHTVTKF</sequence>
<organism evidence="3">
    <name type="scientific">Gongylonema pulchrum</name>
    <dbReference type="NCBI Taxonomy" id="637853"/>
    <lineage>
        <taxon>Eukaryota</taxon>
        <taxon>Metazoa</taxon>
        <taxon>Ecdysozoa</taxon>
        <taxon>Nematoda</taxon>
        <taxon>Chromadorea</taxon>
        <taxon>Rhabditida</taxon>
        <taxon>Spirurina</taxon>
        <taxon>Spiruromorpha</taxon>
        <taxon>Spiruroidea</taxon>
        <taxon>Gongylonematidae</taxon>
        <taxon>Gongylonema</taxon>
    </lineage>
</organism>
<dbReference type="EMBL" id="UYRT01024044">
    <property type="protein sequence ID" value="VDK61945.1"/>
    <property type="molecule type" value="Genomic_DNA"/>
</dbReference>
<accession>A0A183DI02</accession>
<dbReference type="AlphaFoldDB" id="A0A183DI02"/>
<proteinExistence type="predicted"/>
<name>A0A183DI02_9BILA</name>
<dbReference type="WBParaSite" id="GPUH_0000835201-mRNA-1">
    <property type="protein sequence ID" value="GPUH_0000835201-mRNA-1"/>
    <property type="gene ID" value="GPUH_0000835201"/>
</dbReference>
<protein>
    <submittedName>
        <fullName evidence="3">Ovule protein</fullName>
    </submittedName>
</protein>
<evidence type="ECO:0000313" key="1">
    <source>
        <dbReference type="EMBL" id="VDK61945.1"/>
    </source>
</evidence>
<reference evidence="1 2" key="2">
    <citation type="submission" date="2018-11" db="EMBL/GenBank/DDBJ databases">
        <authorList>
            <consortium name="Pathogen Informatics"/>
        </authorList>
    </citation>
    <scope>NUCLEOTIDE SEQUENCE [LARGE SCALE GENOMIC DNA]</scope>
</reference>
<evidence type="ECO:0000313" key="3">
    <source>
        <dbReference type="WBParaSite" id="GPUH_0000835201-mRNA-1"/>
    </source>
</evidence>
<keyword evidence="2" id="KW-1185">Reference proteome</keyword>
<gene>
    <name evidence="1" type="ORF">GPUH_LOCUS8342</name>
</gene>
<reference evidence="3" key="1">
    <citation type="submission" date="2016-06" db="UniProtKB">
        <authorList>
            <consortium name="WormBaseParasite"/>
        </authorList>
    </citation>
    <scope>IDENTIFICATION</scope>
</reference>
<dbReference type="Proteomes" id="UP000271098">
    <property type="component" value="Unassembled WGS sequence"/>
</dbReference>
<evidence type="ECO:0000313" key="2">
    <source>
        <dbReference type="Proteomes" id="UP000271098"/>
    </source>
</evidence>